<keyword evidence="2 4" id="KW-0456">Lyase</keyword>
<keyword evidence="9" id="KW-1185">Reference proteome</keyword>
<evidence type="ECO:0000259" key="7">
    <source>
        <dbReference type="Pfam" id="PF02778"/>
    </source>
</evidence>
<evidence type="ECO:0000313" key="9">
    <source>
        <dbReference type="Proteomes" id="UP000199079"/>
    </source>
</evidence>
<feature type="compositionally biased region" description="Gly residues" evidence="5">
    <location>
        <begin position="261"/>
        <end position="270"/>
    </location>
</feature>
<dbReference type="SUPFAM" id="SSF55267">
    <property type="entry name" value="tRNA-intron endonuclease N-terminal domain-like"/>
    <property type="match status" value="2"/>
</dbReference>
<feature type="active site" evidence="4">
    <location>
        <position position="374"/>
    </location>
</feature>
<gene>
    <name evidence="4" type="primary">endA</name>
    <name evidence="8" type="ORF">SAMN05216564_106118</name>
</gene>
<dbReference type="NCBIfam" id="TIGR00324">
    <property type="entry name" value="endA"/>
    <property type="match status" value="1"/>
</dbReference>
<comment type="similarity">
    <text evidence="4">Belongs to the tRNA-intron endonuclease family. Archaeal long subfamily.</text>
</comment>
<dbReference type="NCBIfam" id="NF006794">
    <property type="entry name" value="PRK09300.1-1"/>
    <property type="match status" value="1"/>
</dbReference>
<feature type="compositionally biased region" description="Acidic residues" evidence="5">
    <location>
        <begin position="273"/>
        <end position="285"/>
    </location>
</feature>
<dbReference type="InterPro" id="IPR036167">
    <property type="entry name" value="tRNA_intron_Endo_cat-like_sf"/>
</dbReference>
<feature type="domain" description="tRNA intron endonuclease N-terminal" evidence="7">
    <location>
        <begin position="185"/>
        <end position="242"/>
    </location>
</feature>
<feature type="active site" evidence="4">
    <location>
        <position position="343"/>
    </location>
</feature>
<evidence type="ECO:0000256" key="1">
    <source>
        <dbReference type="ARBA" id="ARBA00022694"/>
    </source>
</evidence>
<dbReference type="PANTHER" id="PTHR21227">
    <property type="entry name" value="TRNA-SPLICING ENDONUCLEASE SUBUNIT SEN2"/>
    <property type="match status" value="1"/>
</dbReference>
<dbReference type="InterPro" id="IPR036740">
    <property type="entry name" value="tRNA_intron_Endonuc_N_sf"/>
</dbReference>
<keyword evidence="8" id="KW-0378">Hydrolase</keyword>
<proteinExistence type="inferred from homology"/>
<keyword evidence="8" id="KW-0540">Nuclease</keyword>
<comment type="function">
    <text evidence="4">Endonuclease that removes tRNA introns. Cleaves pre-tRNA at the 5' and 3' splice sites to release the intron. The products are an intron and two tRNA half-molecules bearing 2',3' cyclic phosphate and 5'-OH termini. Recognizes a pseudosymmetric substrate in which 2 bulged loops of 3 bases are separated by a stem of 4 bp.</text>
</comment>
<dbReference type="RefSeq" id="WP_092733214.1">
    <property type="nucleotide sequence ID" value="NZ_FNPC01000006.1"/>
</dbReference>
<name>A0A1H3KQY2_9EURY</name>
<dbReference type="InterPro" id="IPR006677">
    <property type="entry name" value="tRNA_intron_Endonuc_cat-like"/>
</dbReference>
<dbReference type="Proteomes" id="UP000199079">
    <property type="component" value="Unassembled WGS sequence"/>
</dbReference>
<evidence type="ECO:0000259" key="6">
    <source>
        <dbReference type="Pfam" id="PF01974"/>
    </source>
</evidence>
<dbReference type="SUPFAM" id="SSF53032">
    <property type="entry name" value="tRNA-intron endonuclease catalytic domain-like"/>
    <property type="match status" value="2"/>
</dbReference>
<dbReference type="InterPro" id="IPR006678">
    <property type="entry name" value="tRNA_intron_Endonuc_N"/>
</dbReference>
<dbReference type="Gene3D" id="3.40.1350.10">
    <property type="match status" value="2"/>
</dbReference>
<protein>
    <recommendedName>
        <fullName evidence="4">tRNA-splicing endonuclease</fullName>
        <ecNumber evidence="4">4.6.1.16</ecNumber>
    </recommendedName>
    <alternativeName>
        <fullName evidence="4">tRNA-intron endonuclease</fullName>
    </alternativeName>
</protein>
<sequence>MQPDGELRGDGVHVGGDARQRFYDSGGYGRPLGGNAISLTPLEAAHLLFRGDLGAVTVGGEALGFEAFFVHAAAAGDRFAVRFLVYSDLRDRGFYLSPTREGWPGHNRLAGTNADFIVYERGASPPDGDVAHRLRVVGERESIPAAEIDGTTLAIVDEESDLTYFETRTADPTGETDYGPPTDLPGVLLEDRVVVWDAPTDLYDRGFYGRPLSGRAATIDGALQLSLLEAAFLAERGALRLDETLALAGAAGDAERSDGVGTDGTGGGASGADEADDEGSDDAEGAADAIRRRGRAVEGDRFDRRLRVYADLRERAIVPKTGFKFGADFRTYLHVETVEDLPHSEHLVRVIEPDHAFVPRELSLDVRLAGGVRKRMVFALTDASSIDYRSVARITP</sequence>
<evidence type="ECO:0000313" key="8">
    <source>
        <dbReference type="EMBL" id="SDY54573.1"/>
    </source>
</evidence>
<dbReference type="OrthoDB" id="46045at2157"/>
<evidence type="ECO:0000256" key="5">
    <source>
        <dbReference type="SAM" id="MobiDB-lite"/>
    </source>
</evidence>
<reference evidence="9" key="1">
    <citation type="submission" date="2016-10" db="EMBL/GenBank/DDBJ databases">
        <authorList>
            <person name="Varghese N."/>
            <person name="Submissions S."/>
        </authorList>
    </citation>
    <scope>NUCLEOTIDE SEQUENCE [LARGE SCALE GENOMIC DNA]</scope>
    <source>
        <strain evidence="9">DC30,IBRC 10041,KCTC 4046</strain>
    </source>
</reference>
<dbReference type="Gene3D" id="3.40.1170.20">
    <property type="entry name" value="tRNA intron endonuclease, N-terminal domain"/>
    <property type="match status" value="2"/>
</dbReference>
<evidence type="ECO:0000256" key="2">
    <source>
        <dbReference type="ARBA" id="ARBA00023239"/>
    </source>
</evidence>
<dbReference type="GO" id="GO:0000213">
    <property type="term" value="F:tRNA-intron lyase activity"/>
    <property type="evidence" value="ECO:0007669"/>
    <property type="project" value="UniProtKB-UniRule"/>
</dbReference>
<dbReference type="CDD" id="cd22363">
    <property type="entry name" value="tRNA-intron_lyase_C"/>
    <property type="match status" value="2"/>
</dbReference>
<dbReference type="Pfam" id="PF02778">
    <property type="entry name" value="tRNA_int_endo_N"/>
    <property type="match status" value="2"/>
</dbReference>
<dbReference type="PANTHER" id="PTHR21227:SF0">
    <property type="entry name" value="TRNA-SPLICING ENDONUCLEASE SUBUNIT SEN2"/>
    <property type="match status" value="1"/>
</dbReference>
<feature type="active site" evidence="4">
    <location>
        <position position="332"/>
    </location>
</feature>
<dbReference type="EC" id="4.6.1.16" evidence="4"/>
<evidence type="ECO:0000256" key="4">
    <source>
        <dbReference type="HAMAP-Rule" id="MF_01834"/>
    </source>
</evidence>
<comment type="function">
    <text evidence="3">Endonuclease that removes tRNA introns. Cleaves pre-tRNA at the 5'- and 3'-splice sites to release the intron. The products are an intron and two tRNA half-molecules bearing 2',3' cyclic phosphate and 5'-OH termini. Recognizes a pseudosymmetric substrate in which 2 bulged loops of 3 bases are separated by a stem of 4 bp.</text>
</comment>
<comment type="subunit">
    <text evidence="4">Homodimer.</text>
</comment>
<dbReference type="HAMAP" id="MF_01834">
    <property type="entry name" value="EndA_long"/>
    <property type="match status" value="1"/>
</dbReference>
<dbReference type="EMBL" id="FNPC01000006">
    <property type="protein sequence ID" value="SDY54573.1"/>
    <property type="molecule type" value="Genomic_DNA"/>
</dbReference>
<dbReference type="InterPro" id="IPR011856">
    <property type="entry name" value="tRNA_endonuc-like_dom_sf"/>
</dbReference>
<feature type="domain" description="tRNA intron endonuclease catalytic" evidence="6">
    <location>
        <begin position="302"/>
        <end position="388"/>
    </location>
</feature>
<evidence type="ECO:0000256" key="3">
    <source>
        <dbReference type="ARBA" id="ARBA00024798"/>
    </source>
</evidence>
<dbReference type="GO" id="GO:0006388">
    <property type="term" value="P:tRNA splicing, via endonucleolytic cleavage and ligation"/>
    <property type="evidence" value="ECO:0007669"/>
    <property type="project" value="UniProtKB-UniRule"/>
</dbReference>
<dbReference type="Pfam" id="PF01974">
    <property type="entry name" value="tRNA_int_endo"/>
    <property type="match status" value="1"/>
</dbReference>
<feature type="domain" description="tRNA intron endonuclease N-terminal" evidence="7">
    <location>
        <begin position="5"/>
        <end position="69"/>
    </location>
</feature>
<feature type="region of interest" description="Disordered" evidence="5">
    <location>
        <begin position="252"/>
        <end position="286"/>
    </location>
</feature>
<keyword evidence="8" id="KW-0255">Endonuclease</keyword>
<dbReference type="GO" id="GO:0005737">
    <property type="term" value="C:cytoplasm"/>
    <property type="evidence" value="ECO:0007669"/>
    <property type="project" value="TreeGrafter"/>
</dbReference>
<organism evidence="8 9">
    <name type="scientific">Halopenitus persicus</name>
    <dbReference type="NCBI Taxonomy" id="1048396"/>
    <lineage>
        <taxon>Archaea</taxon>
        <taxon>Methanobacteriati</taxon>
        <taxon>Methanobacteriota</taxon>
        <taxon>Stenosarchaea group</taxon>
        <taxon>Halobacteria</taxon>
        <taxon>Halobacteriales</taxon>
        <taxon>Haloferacaceae</taxon>
        <taxon>Halopenitus</taxon>
    </lineage>
</organism>
<keyword evidence="1 4" id="KW-0819">tRNA processing</keyword>
<dbReference type="AlphaFoldDB" id="A0A1H3KQY2"/>
<dbReference type="InterPro" id="IPR023516">
    <property type="entry name" value="tRNA_splic_arch_long"/>
</dbReference>
<accession>A0A1H3KQY2</accession>
<comment type="catalytic activity">
    <reaction evidence="4">
        <text>pretRNA = a 3'-half-tRNA molecule with a 5'-OH end + a 5'-half-tRNA molecule with a 2',3'-cyclic phosphate end + an intron with a 2',3'-cyclic phosphate and a 5'-hydroxyl terminus.</text>
        <dbReference type="EC" id="4.6.1.16"/>
    </reaction>
</comment>
<dbReference type="InterPro" id="IPR006676">
    <property type="entry name" value="tRNA_splic"/>
</dbReference>
<dbReference type="GO" id="GO:0003676">
    <property type="term" value="F:nucleic acid binding"/>
    <property type="evidence" value="ECO:0007669"/>
    <property type="project" value="InterPro"/>
</dbReference>